<dbReference type="AlphaFoldDB" id="A0A9P6DHV9"/>
<protein>
    <submittedName>
        <fullName evidence="1">Uncharacterized protein</fullName>
    </submittedName>
</protein>
<accession>A0A9P6DHV9</accession>
<keyword evidence="2" id="KW-1185">Reference proteome</keyword>
<dbReference type="PANTHER" id="PTHR35871:SF1">
    <property type="entry name" value="CXC1-LIKE CYSTEINE CLUSTER ASSOCIATED WITH KDZ TRANSPOSASES DOMAIN-CONTAINING PROTEIN"/>
    <property type="match status" value="1"/>
</dbReference>
<sequence>MLVSDKDLAQDITLHLQGLGPFISALDIVRYLDTPEIKTRLGLKRSISLKTASRWMWLMQYRWGKEPKGQYVDGHERDNVVMYRQSTFLPAWATVNAKTRKFDDGSNLDPLTPVSSRPTVIWNHDESIFYAHDRQTLRWVHPSETAKPYAKGEGTSLMVADFVSPNYGWLREPGDANADGARVFLRPGKEHDGYFTCDEVLAQVTKAMDVLDKHYQTEDHVFIYDNATTHKKRANDALSA</sequence>
<organism evidence="1 2">
    <name type="scientific">Hydnum rufescens UP504</name>
    <dbReference type="NCBI Taxonomy" id="1448309"/>
    <lineage>
        <taxon>Eukaryota</taxon>
        <taxon>Fungi</taxon>
        <taxon>Dikarya</taxon>
        <taxon>Basidiomycota</taxon>
        <taxon>Agaricomycotina</taxon>
        <taxon>Agaricomycetes</taxon>
        <taxon>Cantharellales</taxon>
        <taxon>Hydnaceae</taxon>
        <taxon>Hydnum</taxon>
    </lineage>
</organism>
<proteinExistence type="predicted"/>
<dbReference type="Proteomes" id="UP000886523">
    <property type="component" value="Unassembled WGS sequence"/>
</dbReference>
<evidence type="ECO:0000313" key="1">
    <source>
        <dbReference type="EMBL" id="KAF9504127.1"/>
    </source>
</evidence>
<dbReference type="PANTHER" id="PTHR35871">
    <property type="entry name" value="EXPRESSED PROTEIN"/>
    <property type="match status" value="1"/>
</dbReference>
<comment type="caution">
    <text evidence="1">The sequence shown here is derived from an EMBL/GenBank/DDBJ whole genome shotgun (WGS) entry which is preliminary data.</text>
</comment>
<dbReference type="OrthoDB" id="6511194at2759"/>
<gene>
    <name evidence="1" type="ORF">BS47DRAFT_1401736</name>
</gene>
<evidence type="ECO:0000313" key="2">
    <source>
        <dbReference type="Proteomes" id="UP000886523"/>
    </source>
</evidence>
<name>A0A9P6DHV9_9AGAM</name>
<dbReference type="EMBL" id="MU129260">
    <property type="protein sequence ID" value="KAF9504127.1"/>
    <property type="molecule type" value="Genomic_DNA"/>
</dbReference>
<reference evidence="1" key="1">
    <citation type="journal article" date="2020" name="Nat. Commun.">
        <title>Large-scale genome sequencing of mycorrhizal fungi provides insights into the early evolution of symbiotic traits.</title>
        <authorList>
            <person name="Miyauchi S."/>
            <person name="Kiss E."/>
            <person name="Kuo A."/>
            <person name="Drula E."/>
            <person name="Kohler A."/>
            <person name="Sanchez-Garcia M."/>
            <person name="Morin E."/>
            <person name="Andreopoulos B."/>
            <person name="Barry K.W."/>
            <person name="Bonito G."/>
            <person name="Buee M."/>
            <person name="Carver A."/>
            <person name="Chen C."/>
            <person name="Cichocki N."/>
            <person name="Clum A."/>
            <person name="Culley D."/>
            <person name="Crous P.W."/>
            <person name="Fauchery L."/>
            <person name="Girlanda M."/>
            <person name="Hayes R.D."/>
            <person name="Keri Z."/>
            <person name="LaButti K."/>
            <person name="Lipzen A."/>
            <person name="Lombard V."/>
            <person name="Magnuson J."/>
            <person name="Maillard F."/>
            <person name="Murat C."/>
            <person name="Nolan M."/>
            <person name="Ohm R.A."/>
            <person name="Pangilinan J."/>
            <person name="Pereira M.F."/>
            <person name="Perotto S."/>
            <person name="Peter M."/>
            <person name="Pfister S."/>
            <person name="Riley R."/>
            <person name="Sitrit Y."/>
            <person name="Stielow J.B."/>
            <person name="Szollosi G."/>
            <person name="Zifcakova L."/>
            <person name="Stursova M."/>
            <person name="Spatafora J.W."/>
            <person name="Tedersoo L."/>
            <person name="Vaario L.M."/>
            <person name="Yamada A."/>
            <person name="Yan M."/>
            <person name="Wang P."/>
            <person name="Xu J."/>
            <person name="Bruns T."/>
            <person name="Baldrian P."/>
            <person name="Vilgalys R."/>
            <person name="Dunand C."/>
            <person name="Henrissat B."/>
            <person name="Grigoriev I.V."/>
            <person name="Hibbett D."/>
            <person name="Nagy L.G."/>
            <person name="Martin F.M."/>
        </authorList>
    </citation>
    <scope>NUCLEOTIDE SEQUENCE</scope>
    <source>
        <strain evidence="1">UP504</strain>
    </source>
</reference>